<dbReference type="AlphaFoldDB" id="A0A1T5IJE8"/>
<sequence>MRYEVDSERVAQASAAVNGSVAAIRSEVGAMMRHLQDLQSSWHGGAATQFAGVMGQWQATQVQVEAALDAVTAALSSASRTYADAEAQATRLFATR</sequence>
<accession>A0A1T5IJE8</accession>
<dbReference type="EMBL" id="FUZQ01000001">
    <property type="protein sequence ID" value="SKC39152.1"/>
    <property type="molecule type" value="Genomic_DNA"/>
</dbReference>
<gene>
    <name evidence="2" type="ORF">SAMN04324258_0590</name>
</gene>
<name>A0A1T5IJE8_9MICO</name>
<protein>
    <recommendedName>
        <fullName evidence="1">ESAT-6-like protein</fullName>
    </recommendedName>
</protein>
<dbReference type="STRING" id="526729.SAMN04324258_0590"/>
<dbReference type="Proteomes" id="UP000189777">
    <property type="component" value="Unassembled WGS sequence"/>
</dbReference>
<dbReference type="OrthoDB" id="4231069at2"/>
<evidence type="ECO:0000313" key="3">
    <source>
        <dbReference type="Proteomes" id="UP000189777"/>
    </source>
</evidence>
<dbReference type="InterPro" id="IPR036689">
    <property type="entry name" value="ESAT-6-like_sf"/>
</dbReference>
<proteinExistence type="inferred from homology"/>
<reference evidence="2 3" key="1">
    <citation type="submission" date="2017-02" db="EMBL/GenBank/DDBJ databases">
        <authorList>
            <person name="Peterson S.W."/>
        </authorList>
    </citation>
    <scope>NUCLEOTIDE SEQUENCE [LARGE SCALE GENOMIC DNA]</scope>
    <source>
        <strain evidence="2 3">DSM 21481</strain>
    </source>
</reference>
<dbReference type="SUPFAM" id="SSF140453">
    <property type="entry name" value="EsxAB dimer-like"/>
    <property type="match status" value="1"/>
</dbReference>
<keyword evidence="3" id="KW-1185">Reference proteome</keyword>
<dbReference type="Pfam" id="PF06013">
    <property type="entry name" value="WXG100"/>
    <property type="match status" value="1"/>
</dbReference>
<organism evidence="2 3">
    <name type="scientific">Krasilnikoviella flava</name>
    <dbReference type="NCBI Taxonomy" id="526729"/>
    <lineage>
        <taxon>Bacteria</taxon>
        <taxon>Bacillati</taxon>
        <taxon>Actinomycetota</taxon>
        <taxon>Actinomycetes</taxon>
        <taxon>Micrococcales</taxon>
        <taxon>Promicromonosporaceae</taxon>
        <taxon>Krasilnikoviella</taxon>
    </lineage>
</organism>
<dbReference type="InterPro" id="IPR010310">
    <property type="entry name" value="T7SS_ESAT-6-like"/>
</dbReference>
<comment type="similarity">
    <text evidence="1">Belongs to the WXG100 family.</text>
</comment>
<dbReference type="RefSeq" id="WP_079570705.1">
    <property type="nucleotide sequence ID" value="NZ_FUZQ01000001.1"/>
</dbReference>
<dbReference type="NCBIfam" id="TIGR03930">
    <property type="entry name" value="WXG100_ESAT6"/>
    <property type="match status" value="1"/>
</dbReference>
<evidence type="ECO:0000313" key="2">
    <source>
        <dbReference type="EMBL" id="SKC39152.1"/>
    </source>
</evidence>
<dbReference type="Gene3D" id="1.10.287.1060">
    <property type="entry name" value="ESAT-6-like"/>
    <property type="match status" value="1"/>
</dbReference>
<evidence type="ECO:0000256" key="1">
    <source>
        <dbReference type="RuleBase" id="RU362001"/>
    </source>
</evidence>